<proteinExistence type="predicted"/>
<evidence type="ECO:0000259" key="1">
    <source>
        <dbReference type="PROSITE" id="PS50878"/>
    </source>
</evidence>
<dbReference type="PANTHER" id="PTHR33116">
    <property type="entry name" value="REVERSE TRANSCRIPTASE ZINC-BINDING DOMAIN-CONTAINING PROTEIN-RELATED-RELATED"/>
    <property type="match status" value="1"/>
</dbReference>
<dbReference type="AlphaFoldDB" id="A0AAV5BWV7"/>
<dbReference type="InterPro" id="IPR000477">
    <property type="entry name" value="RT_dom"/>
</dbReference>
<comment type="caution">
    <text evidence="2">The sequence shown here is derived from an EMBL/GenBank/DDBJ whole genome shotgun (WGS) entry which is preliminary data.</text>
</comment>
<dbReference type="PANTHER" id="PTHR33116:SF78">
    <property type="entry name" value="OS12G0587133 PROTEIN"/>
    <property type="match status" value="1"/>
</dbReference>
<dbReference type="CDD" id="cd01650">
    <property type="entry name" value="RT_nLTR_like"/>
    <property type="match status" value="1"/>
</dbReference>
<dbReference type="Pfam" id="PF00078">
    <property type="entry name" value="RVT_1"/>
    <property type="match status" value="1"/>
</dbReference>
<dbReference type="Pfam" id="PF13966">
    <property type="entry name" value="zf-RVT"/>
    <property type="match status" value="1"/>
</dbReference>
<keyword evidence="3" id="KW-1185">Reference proteome</keyword>
<name>A0AAV5BWV7_ELECO</name>
<reference evidence="2" key="2">
    <citation type="submission" date="2021-12" db="EMBL/GenBank/DDBJ databases">
        <title>Resequencing data analysis of finger millet.</title>
        <authorList>
            <person name="Hatakeyama M."/>
            <person name="Aluri S."/>
            <person name="Balachadran M.T."/>
            <person name="Sivarajan S.R."/>
            <person name="Poveda L."/>
            <person name="Shimizu-Inatsugi R."/>
            <person name="Schlapbach R."/>
            <person name="Sreeman S.M."/>
            <person name="Shimizu K.K."/>
        </authorList>
    </citation>
    <scope>NUCLEOTIDE SEQUENCE</scope>
</reference>
<dbReference type="InterPro" id="IPR026960">
    <property type="entry name" value="RVT-Znf"/>
</dbReference>
<evidence type="ECO:0000313" key="3">
    <source>
        <dbReference type="Proteomes" id="UP001054889"/>
    </source>
</evidence>
<protein>
    <recommendedName>
        <fullName evidence="1">Reverse transcriptase domain-containing protein</fullName>
    </recommendedName>
</protein>
<reference evidence="2" key="1">
    <citation type="journal article" date="2018" name="DNA Res.">
        <title>Multiple hybrid de novo genome assembly of finger millet, an orphan allotetraploid crop.</title>
        <authorList>
            <person name="Hatakeyama M."/>
            <person name="Aluri S."/>
            <person name="Balachadran M.T."/>
            <person name="Sivarajan S.R."/>
            <person name="Patrignani A."/>
            <person name="Gruter S."/>
            <person name="Poveda L."/>
            <person name="Shimizu-Inatsugi R."/>
            <person name="Baeten J."/>
            <person name="Francoijs K.J."/>
            <person name="Nataraja K.N."/>
            <person name="Reddy Y.A.N."/>
            <person name="Phadnis S."/>
            <person name="Ravikumar R.L."/>
            <person name="Schlapbach R."/>
            <person name="Sreeman S.M."/>
            <person name="Shimizu K.K."/>
        </authorList>
    </citation>
    <scope>NUCLEOTIDE SEQUENCE</scope>
</reference>
<evidence type="ECO:0000313" key="2">
    <source>
        <dbReference type="EMBL" id="GJM89634.1"/>
    </source>
</evidence>
<dbReference type="SUPFAM" id="SSF56672">
    <property type="entry name" value="DNA/RNA polymerases"/>
    <property type="match status" value="1"/>
</dbReference>
<dbReference type="InterPro" id="IPR043502">
    <property type="entry name" value="DNA/RNA_pol_sf"/>
</dbReference>
<gene>
    <name evidence="2" type="primary">ga05842</name>
    <name evidence="2" type="ORF">PR202_ga05842</name>
</gene>
<feature type="domain" description="Reverse transcriptase" evidence="1">
    <location>
        <begin position="1"/>
        <end position="181"/>
    </location>
</feature>
<dbReference type="PROSITE" id="PS50878">
    <property type="entry name" value="RT_POL"/>
    <property type="match status" value="1"/>
</dbReference>
<organism evidence="2 3">
    <name type="scientific">Eleusine coracana subsp. coracana</name>
    <dbReference type="NCBI Taxonomy" id="191504"/>
    <lineage>
        <taxon>Eukaryota</taxon>
        <taxon>Viridiplantae</taxon>
        <taxon>Streptophyta</taxon>
        <taxon>Embryophyta</taxon>
        <taxon>Tracheophyta</taxon>
        <taxon>Spermatophyta</taxon>
        <taxon>Magnoliopsida</taxon>
        <taxon>Liliopsida</taxon>
        <taxon>Poales</taxon>
        <taxon>Poaceae</taxon>
        <taxon>PACMAD clade</taxon>
        <taxon>Chloridoideae</taxon>
        <taxon>Cynodonteae</taxon>
        <taxon>Eleusininae</taxon>
        <taxon>Eleusine</taxon>
    </lineage>
</organism>
<sequence>MLKLDITKAFDSVSWPFLLEILDHLGFGRKWKQLITGLLATSSTRVLLNSVPRQPIRHQRGLRQGDLLSPMLFVLATDVLSRLFLKAEEMGLLQPLATRALQHRLSLYADDAVMFVSPRQDELQFVKALLHKFGVASGLKTNMSKSSAIAIRCEERDIEVVQQHMECALQDFPCRYLGLPLSLRRLNRNDLQPYLDKIMDMLPGWKASLMARSGRLILVKVILTTLPIHLLITLDVPKWFIDVVDKWRRRFLWRGRQELNGGHCPVAWRIATKPLHLGGLGIHDLWTLAWALRMRWLWLEKTQPDRPWSLLKVTIPALARDMFQLSLITNIGDGVSTLFWCDRWLQGKSIPELAPDLMPFVRRRGWQRHTVRDALHNHSWINDVIGGLSVQATWQLLQLCDAVDQAIIQEGQPNEHKWLPAASGKFTTKSAYDRFMIGGVSFEPHKRLWRSWAPLKAKFFVWLVLWNRCWTSDRLQRRGLPHPESCPLCDQSAEDINHIMLSCVFTREVWFLMLSWVGMGQLASVSDDESFQLWWGRLARRLDKDQRKAFNTLVILVAWEIWKHRNGVVFDAQQPHVQHLVQEIKEEAQAWARADAKKIKAAHIGSIFDRGL</sequence>
<dbReference type="Proteomes" id="UP001054889">
    <property type="component" value="Unassembled WGS sequence"/>
</dbReference>
<accession>A0AAV5BWV7</accession>
<dbReference type="EMBL" id="BQKI01000002">
    <property type="protein sequence ID" value="GJM89634.1"/>
    <property type="molecule type" value="Genomic_DNA"/>
</dbReference>